<name>A0A8C1SJ56_CYPCA</name>
<organism evidence="5 6">
    <name type="scientific">Cyprinus carpio</name>
    <name type="common">Common carp</name>
    <dbReference type="NCBI Taxonomy" id="7962"/>
    <lineage>
        <taxon>Eukaryota</taxon>
        <taxon>Metazoa</taxon>
        <taxon>Chordata</taxon>
        <taxon>Craniata</taxon>
        <taxon>Vertebrata</taxon>
        <taxon>Euteleostomi</taxon>
        <taxon>Actinopterygii</taxon>
        <taxon>Neopterygii</taxon>
        <taxon>Teleostei</taxon>
        <taxon>Ostariophysi</taxon>
        <taxon>Cypriniformes</taxon>
        <taxon>Cyprinidae</taxon>
        <taxon>Cyprininae</taxon>
        <taxon>Cyprinus</taxon>
    </lineage>
</organism>
<dbReference type="GO" id="GO:0006979">
    <property type="term" value="P:response to oxidative stress"/>
    <property type="evidence" value="ECO:0007669"/>
    <property type="project" value="TreeGrafter"/>
</dbReference>
<evidence type="ECO:0000256" key="2">
    <source>
        <dbReference type="SAM" id="MobiDB-lite"/>
    </source>
</evidence>
<evidence type="ECO:0000259" key="3">
    <source>
        <dbReference type="PROSITE" id="PS51782"/>
    </source>
</evidence>
<accession>A0A8C1SJ56</accession>
<sequence length="648" mass="72712">KRERSRPPGTAEFTVGPKDTLNSIALKFNITPNKLVQLNRLYSHSVVPGQKLFVPDVDQSERGSESSCRSGRPVRRETSPLSEDESPVTVKFLKMSCKYFTDGMGVVGGVMIITPNNIMFDPHKSDPLVIENGCEEYGLICPMEEVLSVALYDDVSRMKLKDALPSDEPRDLCPLYRPGEWEELPSERDLNPFSRYEALGAPNRPIVLDDIETAVSEISSCQIADKSPSDEGFTELDLLQSESNTTCSGQEGAPLQEQRKTPTDQSVTSYRTEEDEDEGLHNRSTDDNAELLQSQPTALVHDGKEATTEVNEETKTRGETLVNGVSAIETTASDQKAKATLEDSGKCSSSPGPNVEDNKGPNSDAQLSEAELHRRANEAEMKSWLLKRMQRPIEDMLLSNEEKSKAPPMFLCFKVGKPMRKSFAAGRTSSPAYSYTGRGRQPEYWFAVPQERYEWIITINEAKRRQSFSFEDEEPLDLLPVLMDPSALLEDTHIEKLSTRLPARVQGYPWRLVYSTVVHGTSLKTLYRNLMELDCPVLMVIKDMDNQIFGAFSTHPFRLSEHYYGTGETFLYSFCPEIKVYRWMGENSYFVKGNTDSLQIGGGGGHLGLWLDADLYHGTTSKCSTFNNLPLSSKQDFTIQNLEVWSFE</sequence>
<dbReference type="PANTHER" id="PTHR23354">
    <property type="entry name" value="NUCLEOLAR PROTEIN 7/ESTROGEN RECEPTOR COACTIVATOR-RELATED"/>
    <property type="match status" value="1"/>
</dbReference>
<dbReference type="PANTHER" id="PTHR23354:SF127">
    <property type="entry name" value="NUCLEAR RECEPTOR COACTIVATOR 7-LIKE ISOFORM X1"/>
    <property type="match status" value="1"/>
</dbReference>
<feature type="compositionally biased region" description="Basic and acidic residues" evidence="2">
    <location>
        <begin position="301"/>
        <end position="318"/>
    </location>
</feature>
<dbReference type="CDD" id="cd00118">
    <property type="entry name" value="LysM"/>
    <property type="match status" value="1"/>
</dbReference>
<dbReference type="GO" id="GO:0005634">
    <property type="term" value="C:nucleus"/>
    <property type="evidence" value="ECO:0007669"/>
    <property type="project" value="TreeGrafter"/>
</dbReference>
<dbReference type="GO" id="GO:0006357">
    <property type="term" value="P:regulation of transcription by RNA polymerase II"/>
    <property type="evidence" value="ECO:0007669"/>
    <property type="project" value="TreeGrafter"/>
</dbReference>
<comment type="similarity">
    <text evidence="1">Belongs to the OXR1 family.</text>
</comment>
<dbReference type="Pfam" id="PF07534">
    <property type="entry name" value="TLD"/>
    <property type="match status" value="1"/>
</dbReference>
<proteinExistence type="inferred from homology"/>
<dbReference type="InterPro" id="IPR006571">
    <property type="entry name" value="TLDc_dom"/>
</dbReference>
<evidence type="ECO:0000313" key="5">
    <source>
        <dbReference type="Ensembl" id="ENSCCRP00015007272.1"/>
    </source>
</evidence>
<dbReference type="Pfam" id="PF01476">
    <property type="entry name" value="LysM"/>
    <property type="match status" value="1"/>
</dbReference>
<dbReference type="AlphaFoldDB" id="A0A8C1SJ56"/>
<evidence type="ECO:0008006" key="7">
    <source>
        <dbReference type="Google" id="ProtNLM"/>
    </source>
</evidence>
<dbReference type="SMART" id="SM00584">
    <property type="entry name" value="TLDc"/>
    <property type="match status" value="1"/>
</dbReference>
<feature type="domain" description="TLDc" evidence="4">
    <location>
        <begin position="487"/>
        <end position="648"/>
    </location>
</feature>
<dbReference type="SUPFAM" id="SSF54106">
    <property type="entry name" value="LysM domain"/>
    <property type="match status" value="1"/>
</dbReference>
<dbReference type="Ensembl" id="ENSCCRT00015007565.1">
    <property type="protein sequence ID" value="ENSCCRP00015007272.1"/>
    <property type="gene ID" value="ENSCCRG00015003633.1"/>
</dbReference>
<feature type="domain" description="LysM" evidence="3">
    <location>
        <begin position="11"/>
        <end position="54"/>
    </location>
</feature>
<dbReference type="InterPro" id="IPR018392">
    <property type="entry name" value="LysM"/>
</dbReference>
<dbReference type="Gene3D" id="3.10.350.10">
    <property type="entry name" value="LysM domain"/>
    <property type="match status" value="1"/>
</dbReference>
<protein>
    <recommendedName>
        <fullName evidence="7">Nuclear receptor coactivator 7</fullName>
    </recommendedName>
</protein>
<feature type="region of interest" description="Disordered" evidence="2">
    <location>
        <begin position="244"/>
        <end position="367"/>
    </location>
</feature>
<reference evidence="5" key="1">
    <citation type="submission" date="2025-08" db="UniProtKB">
        <authorList>
            <consortium name="Ensembl"/>
        </authorList>
    </citation>
    <scope>IDENTIFICATION</scope>
</reference>
<dbReference type="PROSITE" id="PS51782">
    <property type="entry name" value="LYSM"/>
    <property type="match status" value="1"/>
</dbReference>
<dbReference type="PROSITE" id="PS51886">
    <property type="entry name" value="TLDC"/>
    <property type="match status" value="1"/>
</dbReference>
<dbReference type="Proteomes" id="UP000694700">
    <property type="component" value="Unplaced"/>
</dbReference>
<evidence type="ECO:0000259" key="4">
    <source>
        <dbReference type="PROSITE" id="PS51886"/>
    </source>
</evidence>
<evidence type="ECO:0000313" key="6">
    <source>
        <dbReference type="Proteomes" id="UP000694700"/>
    </source>
</evidence>
<dbReference type="SMART" id="SM00257">
    <property type="entry name" value="LysM"/>
    <property type="match status" value="1"/>
</dbReference>
<feature type="compositionally biased region" description="Basic and acidic residues" evidence="2">
    <location>
        <begin position="335"/>
        <end position="345"/>
    </location>
</feature>
<dbReference type="InterPro" id="IPR036779">
    <property type="entry name" value="LysM_dom_sf"/>
</dbReference>
<feature type="region of interest" description="Disordered" evidence="2">
    <location>
        <begin position="57"/>
        <end position="85"/>
    </location>
</feature>
<evidence type="ECO:0000256" key="1">
    <source>
        <dbReference type="ARBA" id="ARBA00009540"/>
    </source>
</evidence>